<dbReference type="OrthoDB" id="295093at2759"/>
<sequence length="531" mass="62509">MNNHSTQFEILPKLITNQNKLLDPMYIRNTQQRQSQNESKILPNIQRRSMMEGNSKQIVVQRFMYSFDYNTRNFGTTCDRGFQGLSSYHLSQKFGHLGTKLQPLEKKIVAELTDGEDVEEIKKDDRLFFKKIYKYNQMPVLALIKSFEIDWIKEKDSQVNRKLSKSLILNFQTTLSILNTHHDFIDFFMKNLQLLELNTVALKHKGLHNLKTKVNKFSTEEFSGSQLIISNQTGQGYFKIHFPIIEIYFQEYQYVQTINLSPNKLYELVNNNFFQVADIILEIKVDFSLLKQKLIQDTQNQIKVEQTIDEKVELQIEKQDQLQIPPIIESQQKVTVTKPQNPNFAIIISEKKSEFPEKILSKRLIKCVVQKDDKNFFCVDFLPFQFIIKEKVSQKTIKMYSPSFQEFNEFLTQLGQKNVKQVIDECLITKFDLQPEDFDYKEFKKGTKIYLSFSTVSELNLEIIEEHINNGLLQVFVKEIEVNNKDLQIIMEPCTFGIYNQLTCVTEKRNCTSKELTSILQKKYQVKFQLQ</sequence>
<evidence type="ECO:0000313" key="2">
    <source>
        <dbReference type="Proteomes" id="UP000692954"/>
    </source>
</evidence>
<proteinExistence type="predicted"/>
<dbReference type="EMBL" id="CAJJDN010000033">
    <property type="protein sequence ID" value="CAD8075230.1"/>
    <property type="molecule type" value="Genomic_DNA"/>
</dbReference>
<protein>
    <submittedName>
        <fullName evidence="1">Uncharacterized protein</fullName>
    </submittedName>
</protein>
<reference evidence="1" key="1">
    <citation type="submission" date="2021-01" db="EMBL/GenBank/DDBJ databases">
        <authorList>
            <consortium name="Genoscope - CEA"/>
            <person name="William W."/>
        </authorList>
    </citation>
    <scope>NUCLEOTIDE SEQUENCE</scope>
</reference>
<keyword evidence="2" id="KW-1185">Reference proteome</keyword>
<name>A0A8S1M4B5_9CILI</name>
<evidence type="ECO:0000313" key="1">
    <source>
        <dbReference type="EMBL" id="CAD8075230.1"/>
    </source>
</evidence>
<accession>A0A8S1M4B5</accession>
<organism evidence="1 2">
    <name type="scientific">Paramecium sonneborni</name>
    <dbReference type="NCBI Taxonomy" id="65129"/>
    <lineage>
        <taxon>Eukaryota</taxon>
        <taxon>Sar</taxon>
        <taxon>Alveolata</taxon>
        <taxon>Ciliophora</taxon>
        <taxon>Intramacronucleata</taxon>
        <taxon>Oligohymenophorea</taxon>
        <taxon>Peniculida</taxon>
        <taxon>Parameciidae</taxon>
        <taxon>Paramecium</taxon>
    </lineage>
</organism>
<gene>
    <name evidence="1" type="ORF">PSON_ATCC_30995.1.T0330122</name>
</gene>
<dbReference type="AlphaFoldDB" id="A0A8S1M4B5"/>
<dbReference type="Proteomes" id="UP000692954">
    <property type="component" value="Unassembled WGS sequence"/>
</dbReference>
<comment type="caution">
    <text evidence="1">The sequence shown here is derived from an EMBL/GenBank/DDBJ whole genome shotgun (WGS) entry which is preliminary data.</text>
</comment>